<evidence type="ECO:0000313" key="2">
    <source>
        <dbReference type="EMBL" id="GAA2905580.1"/>
    </source>
</evidence>
<keyword evidence="3" id="KW-1185">Reference proteome</keyword>
<feature type="compositionally biased region" description="Basic residues" evidence="1">
    <location>
        <begin position="37"/>
        <end position="51"/>
    </location>
</feature>
<evidence type="ECO:0000313" key="3">
    <source>
        <dbReference type="Proteomes" id="UP001500831"/>
    </source>
</evidence>
<dbReference type="RefSeq" id="WP_344980836.1">
    <property type="nucleotide sequence ID" value="NZ_BAAAVI010000083.1"/>
</dbReference>
<accession>A0ABN3W968</accession>
<gene>
    <name evidence="2" type="ORF">GCM10010517_71740</name>
</gene>
<feature type="compositionally biased region" description="Basic and acidic residues" evidence="1">
    <location>
        <begin position="86"/>
        <end position="99"/>
    </location>
</feature>
<sequence length="99" mass="10630">MRVGLPSLGRIGAFHPVSLSALTDEQLVVPGTDPACRRGHRLRGRRGRPARSARAGRPVPGPETTTWWDVPVAGTAGLSRARTARTARDEAGRDQRSNP</sequence>
<reference evidence="2 3" key="1">
    <citation type="journal article" date="2019" name="Int. J. Syst. Evol. Microbiol.">
        <title>The Global Catalogue of Microorganisms (GCM) 10K type strain sequencing project: providing services to taxonomists for standard genome sequencing and annotation.</title>
        <authorList>
            <consortium name="The Broad Institute Genomics Platform"/>
            <consortium name="The Broad Institute Genome Sequencing Center for Infectious Disease"/>
            <person name="Wu L."/>
            <person name="Ma J."/>
        </authorList>
    </citation>
    <scope>NUCLEOTIDE SEQUENCE [LARGE SCALE GENOMIC DNA]</scope>
    <source>
        <strain evidence="2 3">JCM 6242</strain>
    </source>
</reference>
<dbReference type="Proteomes" id="UP001500831">
    <property type="component" value="Unassembled WGS sequence"/>
</dbReference>
<protein>
    <submittedName>
        <fullName evidence="2">Uncharacterized protein</fullName>
    </submittedName>
</protein>
<comment type="caution">
    <text evidence="2">The sequence shown here is derived from an EMBL/GenBank/DDBJ whole genome shotgun (WGS) entry which is preliminary data.</text>
</comment>
<organism evidence="2 3">
    <name type="scientific">Streptosporangium fragile</name>
    <dbReference type="NCBI Taxonomy" id="46186"/>
    <lineage>
        <taxon>Bacteria</taxon>
        <taxon>Bacillati</taxon>
        <taxon>Actinomycetota</taxon>
        <taxon>Actinomycetes</taxon>
        <taxon>Streptosporangiales</taxon>
        <taxon>Streptosporangiaceae</taxon>
        <taxon>Streptosporangium</taxon>
    </lineage>
</organism>
<proteinExistence type="predicted"/>
<evidence type="ECO:0000256" key="1">
    <source>
        <dbReference type="SAM" id="MobiDB-lite"/>
    </source>
</evidence>
<name>A0ABN3W968_9ACTN</name>
<feature type="region of interest" description="Disordered" evidence="1">
    <location>
        <begin position="32"/>
        <end position="99"/>
    </location>
</feature>
<dbReference type="EMBL" id="BAAAVI010000083">
    <property type="protein sequence ID" value="GAA2905580.1"/>
    <property type="molecule type" value="Genomic_DNA"/>
</dbReference>